<accession>A0ACC8X929</accession>
<reference evidence="1" key="1">
    <citation type="submission" date="2016-08" db="EMBL/GenBank/DDBJ databases">
        <authorList>
            <person name="Ngugi D.K."/>
            <person name="Miyake S."/>
            <person name="Stingl U."/>
        </authorList>
    </citation>
    <scope>NUCLEOTIDE SEQUENCE</scope>
    <source>
        <strain evidence="1">SCG-B11WGA-EpuloA1</strain>
    </source>
</reference>
<sequence>MPAEEVTEAPVEVVSEVVLTGSGQGFGGQIPVEVIMDSDNKIKAITIGEHNESAGISDGAIDNMPGRIIENQSLMVDTVSGATTSSKGILSAVENALVSGGYDVADFKTEVAKEEITKTNETLHTDIVIIGAGGAGLTAAIEATQAGKDVIIVEKMSFAGGNTLKATGGMNATETSVQAAENIPDTVETFVKDTIKGGYELNDVELVNKMAEESAEAIDWLASIDAPLVQLSFSGGATYSRIHQPEGGEPVGAFLVEHLLDEAEELGIEIMYNTEATQIVMEDGVASGILANSEAVDYMIDSEAVILASGGFGANEEMYASYKPELEGFVTTNHPGATGDGISMAQEVGAGLTDIEQIQIHPTVHQGTSIMVTEGVRGDGGILVNQSGKRFTNELLTRDVVSAAEIAQDGGFAYVIFDQFLREHLGATETYIKSGIAVQADTIEELAEMIEIDPATLANTLKTWNEAVANKNDAEFSRSTGMEHDLSSPPYYAVKVSPGVHHTMGGVSINPDAEVLTAEGDVIPGLFAAGEVVGGVHGGNRLGGNAVADIIVFGRVAAQSANDYIAE</sequence>
<protein>
    <submittedName>
        <fullName evidence="1">Flavocytochrome c</fullName>
    </submittedName>
</protein>
<keyword evidence="2" id="KW-1185">Reference proteome</keyword>
<organism evidence="1 2">
    <name type="scientific">Candidatus Epulonipiscium fishelsonii</name>
    <dbReference type="NCBI Taxonomy" id="77094"/>
    <lineage>
        <taxon>Bacteria</taxon>
        <taxon>Bacillati</taxon>
        <taxon>Bacillota</taxon>
        <taxon>Clostridia</taxon>
        <taxon>Lachnospirales</taxon>
        <taxon>Lachnospiraceae</taxon>
        <taxon>Candidatus Epulonipiscium</taxon>
    </lineage>
</organism>
<dbReference type="EMBL" id="LJDB01000087">
    <property type="protein sequence ID" value="ONI38507.1"/>
    <property type="molecule type" value="Genomic_DNA"/>
</dbReference>
<proteinExistence type="predicted"/>
<comment type="caution">
    <text evidence="1">The sequence shown here is derived from an EMBL/GenBank/DDBJ whole genome shotgun (WGS) entry which is preliminary data.</text>
</comment>
<evidence type="ECO:0000313" key="2">
    <source>
        <dbReference type="Proteomes" id="UP000188605"/>
    </source>
</evidence>
<dbReference type="Proteomes" id="UP000188605">
    <property type="component" value="Unassembled WGS sequence"/>
</dbReference>
<gene>
    <name evidence="1" type="ORF">AN396_10690</name>
</gene>
<evidence type="ECO:0000313" key="1">
    <source>
        <dbReference type="EMBL" id="ONI38507.1"/>
    </source>
</evidence>
<name>A0ACC8X929_9FIRM</name>